<evidence type="ECO:0000313" key="2">
    <source>
        <dbReference type="Proteomes" id="UP000186705"/>
    </source>
</evidence>
<organism evidence="1 2">
    <name type="scientific">Dubosiella newyorkensis</name>
    <dbReference type="NCBI Taxonomy" id="1862672"/>
    <lineage>
        <taxon>Bacteria</taxon>
        <taxon>Bacillati</taxon>
        <taxon>Bacillota</taxon>
        <taxon>Erysipelotrichia</taxon>
        <taxon>Erysipelotrichales</taxon>
        <taxon>Erysipelotrichaceae</taxon>
        <taxon>Dubosiella</taxon>
    </lineage>
</organism>
<sequence>MEKFKIKNLFVNIFSIMVCLCMGILLVTPVSASEENIQNRKESNPIILEFNKIQDKITESLSIEGNHYVYDKNYINHLFDEFDINTFNEITGKKYTLESLKSDIYYALDTYIISNQISTYGTYYNRNATEEGWNYWRWYMSEAKTNEMIQSLTNISNGELGTSIILGIISVLPGAGVIGWAGLTATLKAGWNGLYRQSLINVNGPGGTVTDINKFTIYIAFNKPNKVDQ</sequence>
<reference evidence="1 2" key="1">
    <citation type="submission" date="2016-11" db="EMBL/GenBank/DDBJ databases">
        <title>Description of two novel members of the family Erysipelotrichaceae: Ileibacterium lipovorans gen. nov., sp. nov. and Dubosiella newyorkensis, gen. nov., sp. nov.</title>
        <authorList>
            <person name="Cox L.M."/>
            <person name="Sohn J."/>
            <person name="Tyrrell K.L."/>
            <person name="Citron D.M."/>
            <person name="Lawson P.A."/>
            <person name="Patel N.B."/>
            <person name="Iizumi T."/>
            <person name="Perez-Perez G.I."/>
            <person name="Goldstein E.J."/>
            <person name="Blaser M.J."/>
        </authorList>
    </citation>
    <scope>NUCLEOTIDE SEQUENCE [LARGE SCALE GENOMIC DNA]</scope>
    <source>
        <strain evidence="1 2">NYU-BL-A4</strain>
    </source>
</reference>
<dbReference type="AlphaFoldDB" id="A0A1U7NLV9"/>
<dbReference type="Proteomes" id="UP000186705">
    <property type="component" value="Unassembled WGS sequence"/>
</dbReference>
<dbReference type="EMBL" id="MPKA01000077">
    <property type="protein sequence ID" value="OLU45991.1"/>
    <property type="molecule type" value="Genomic_DNA"/>
</dbReference>
<dbReference type="OrthoDB" id="9936363at2"/>
<dbReference type="GeneID" id="78275785"/>
<accession>A0A1U7NLV9</accession>
<dbReference type="RefSeq" id="WP_076341650.1">
    <property type="nucleotide sequence ID" value="NZ_JBGNFS010000001.1"/>
</dbReference>
<keyword evidence="2" id="KW-1185">Reference proteome</keyword>
<comment type="caution">
    <text evidence="1">The sequence shown here is derived from an EMBL/GenBank/DDBJ whole genome shotgun (WGS) entry which is preliminary data.</text>
</comment>
<evidence type="ECO:0000313" key="1">
    <source>
        <dbReference type="EMBL" id="OLU45991.1"/>
    </source>
</evidence>
<proteinExistence type="predicted"/>
<name>A0A1U7NLV9_9FIRM</name>
<gene>
    <name evidence="1" type="ORF">BO225_07510</name>
</gene>
<protein>
    <submittedName>
        <fullName evidence="1">Uncharacterized protein</fullName>
    </submittedName>
</protein>